<organism evidence="1 2">
    <name type="scientific">Clostridium neonatale</name>
    <dbReference type="NCBI Taxonomy" id="137838"/>
    <lineage>
        <taxon>Bacteria</taxon>
        <taxon>Bacillati</taxon>
        <taxon>Bacillota</taxon>
        <taxon>Clostridia</taxon>
        <taxon>Eubacteriales</taxon>
        <taxon>Clostridiaceae</taxon>
        <taxon>Clostridium</taxon>
    </lineage>
</organism>
<dbReference type="EMBL" id="CAKJVE010000004">
    <property type="protein sequence ID" value="CAG9708548.1"/>
    <property type="molecule type" value="Genomic_DNA"/>
</dbReference>
<accession>A0AA86MGQ4</accession>
<evidence type="ECO:0000313" key="2">
    <source>
        <dbReference type="Proteomes" id="UP000789738"/>
    </source>
</evidence>
<dbReference type="Proteomes" id="UP000789738">
    <property type="component" value="Unassembled WGS sequence"/>
</dbReference>
<comment type="caution">
    <text evidence="1">The sequence shown here is derived from an EMBL/GenBank/DDBJ whole genome shotgun (WGS) entry which is preliminary data.</text>
</comment>
<gene>
    <name evidence="1" type="ORF">CNEO_43684</name>
</gene>
<sequence>MINIIKNLNYMRKFKISIYFLRKKVYNLQIVEDNENIIEKTFPIKKIKYIF</sequence>
<evidence type="ECO:0000313" key="1">
    <source>
        <dbReference type="EMBL" id="CAG9708548.1"/>
    </source>
</evidence>
<reference evidence="1" key="1">
    <citation type="submission" date="2021-10" db="EMBL/GenBank/DDBJ databases">
        <authorList>
            <person name="Mesa V."/>
        </authorList>
    </citation>
    <scope>NUCLEOTIDE SEQUENCE</scope>
    <source>
        <strain evidence="1">CC3_PB</strain>
    </source>
</reference>
<dbReference type="AlphaFoldDB" id="A0AA86MGQ4"/>
<proteinExistence type="predicted"/>
<name>A0AA86MGQ4_9CLOT</name>
<protein>
    <submittedName>
        <fullName evidence="1">Uncharacterized protein</fullName>
    </submittedName>
</protein>